<comment type="subunit">
    <text evidence="5">Homodimer.</text>
</comment>
<evidence type="ECO:0000256" key="9">
    <source>
        <dbReference type="HAMAP-Rule" id="MF_00125"/>
    </source>
</evidence>
<keyword evidence="9" id="KW-0368">Histidine biosynthesis</keyword>
<dbReference type="PROSITE" id="PS50862">
    <property type="entry name" value="AA_TRNA_LIGASE_II"/>
    <property type="match status" value="1"/>
</dbReference>
<dbReference type="PANTHER" id="PTHR43707">
    <property type="entry name" value="HISTIDYL-TRNA SYNTHETASE"/>
    <property type="match status" value="1"/>
</dbReference>
<evidence type="ECO:0000256" key="1">
    <source>
        <dbReference type="ARBA" id="ARBA00004496"/>
    </source>
</evidence>
<sequence length="383" mass="41255">MNETSLTHPALLPVGLRDVLPPEAELEARSVETIMDCFAAHGYQRVKPPLLEFEDSLFAGSGAATAEQTFRLMDPESQRMMGLRADTTPQIARLATTRLASAPRPLRLAYAGQCLRVRGSQLQPERQIAQAGIELIGHDTAEADAEIILTAVEALAAVGLTSISIDLTVPRLVLHLLEDLPAANRPALARALDRKDAAEVAELDGPIAGLLLQLLEATGTAERAIPALLAIDLPESARIQAVRMAETVAAIRRQRPDLPLTADPVEFRGYQYHTGICMTLFAPGRQAELGRGGRYLCGDTEPATGITLYPDTIVRVAPDQKLRPRIYLPFGTTPEQAAACRAQNFATVAELDAHSPPLEEAARLGCSYIYKNGAIAPLAKDLK</sequence>
<accession>A0ABQ6ABW7</accession>
<dbReference type="Proteomes" id="UP001156641">
    <property type="component" value="Unassembled WGS sequence"/>
</dbReference>
<keyword evidence="11" id="KW-0328">Glycosyltransferase</keyword>
<evidence type="ECO:0000256" key="5">
    <source>
        <dbReference type="ARBA" id="ARBA00011738"/>
    </source>
</evidence>
<gene>
    <name evidence="9 11" type="primary">hisZ</name>
    <name evidence="11" type="ORF">GCM10010909_34990</name>
</gene>
<comment type="caution">
    <text evidence="11">The sequence shown here is derived from an EMBL/GenBank/DDBJ whole genome shotgun (WGS) entry which is preliminary data.</text>
</comment>
<feature type="domain" description="Aminoacyl-transfer RNA synthetases class-II family profile" evidence="10">
    <location>
        <begin position="38"/>
        <end position="293"/>
    </location>
</feature>
<proteinExistence type="inferred from homology"/>
<dbReference type="InterPro" id="IPR004516">
    <property type="entry name" value="HisRS/HisZ"/>
</dbReference>
<comment type="miscellaneous">
    <text evidence="9">This function is generally fulfilled by the C-terminal part of HisG, which is missing in some bacteria such as this one.</text>
</comment>
<evidence type="ECO:0000256" key="3">
    <source>
        <dbReference type="ARBA" id="ARBA00005539"/>
    </source>
</evidence>
<dbReference type="InterPro" id="IPR006195">
    <property type="entry name" value="aa-tRNA-synth_II"/>
</dbReference>
<comment type="subunit">
    <text evidence="4 9">Heteromultimer composed of HisG and HisZ subunits.</text>
</comment>
<evidence type="ECO:0000256" key="6">
    <source>
        <dbReference type="ARBA" id="ARBA00020397"/>
    </source>
</evidence>
<dbReference type="GO" id="GO:0016757">
    <property type="term" value="F:glycosyltransferase activity"/>
    <property type="evidence" value="ECO:0007669"/>
    <property type="project" value="UniProtKB-KW"/>
</dbReference>
<name>A0ABQ6ABW7_9PROT</name>
<comment type="function">
    <text evidence="8 9">Required for the first step of histidine biosynthesis. May allow the feedback regulation of ATP phosphoribosyltransferase activity by histidine.</text>
</comment>
<evidence type="ECO:0000256" key="8">
    <source>
        <dbReference type="ARBA" id="ARBA00025246"/>
    </source>
</evidence>
<dbReference type="InterPro" id="IPR004517">
    <property type="entry name" value="HisZ"/>
</dbReference>
<reference evidence="12" key="1">
    <citation type="journal article" date="2019" name="Int. J. Syst. Evol. Microbiol.">
        <title>The Global Catalogue of Microorganisms (GCM) 10K type strain sequencing project: providing services to taxonomists for standard genome sequencing and annotation.</title>
        <authorList>
            <consortium name="The Broad Institute Genomics Platform"/>
            <consortium name="The Broad Institute Genome Sequencing Center for Infectious Disease"/>
            <person name="Wu L."/>
            <person name="Ma J."/>
        </authorList>
    </citation>
    <scope>NUCLEOTIDE SEQUENCE [LARGE SCALE GENOMIC DNA]</scope>
    <source>
        <strain evidence="12">NBRC 112502</strain>
    </source>
</reference>
<dbReference type="Pfam" id="PF13393">
    <property type="entry name" value="tRNA-synt_His"/>
    <property type="match status" value="1"/>
</dbReference>
<keyword evidence="12" id="KW-1185">Reference proteome</keyword>
<evidence type="ECO:0000256" key="7">
    <source>
        <dbReference type="ARBA" id="ARBA00022490"/>
    </source>
</evidence>
<dbReference type="PANTHER" id="PTHR43707:SF1">
    <property type="entry name" value="HISTIDINE--TRNA LIGASE, MITOCHONDRIAL-RELATED"/>
    <property type="match status" value="1"/>
</dbReference>
<dbReference type="RefSeq" id="WP_284259672.1">
    <property type="nucleotide sequence ID" value="NZ_BSOS01000094.1"/>
</dbReference>
<evidence type="ECO:0000313" key="12">
    <source>
        <dbReference type="Proteomes" id="UP001156641"/>
    </source>
</evidence>
<dbReference type="Gene3D" id="3.30.930.10">
    <property type="entry name" value="Bira Bifunctional Protein, Domain 2"/>
    <property type="match status" value="1"/>
</dbReference>
<comment type="pathway">
    <text evidence="2 9">Amino-acid biosynthesis; L-histidine biosynthesis; L-histidine from 5-phospho-alpha-D-ribose 1-diphosphate: step 1/9.</text>
</comment>
<keyword evidence="9" id="KW-0028">Amino-acid biosynthesis</keyword>
<comment type="subcellular location">
    <subcellularLocation>
        <location evidence="1 9">Cytoplasm</location>
    </subcellularLocation>
</comment>
<keyword evidence="7 9" id="KW-0963">Cytoplasm</keyword>
<keyword evidence="11" id="KW-0808">Transferase</keyword>
<evidence type="ECO:0000256" key="4">
    <source>
        <dbReference type="ARBA" id="ARBA00011496"/>
    </source>
</evidence>
<protein>
    <recommendedName>
        <fullName evidence="6 9">ATP phosphoribosyltransferase regulatory subunit</fullName>
    </recommendedName>
</protein>
<evidence type="ECO:0000259" key="10">
    <source>
        <dbReference type="PROSITE" id="PS50862"/>
    </source>
</evidence>
<comment type="similarity">
    <text evidence="3 9">Belongs to the class-II aminoacyl-tRNA synthetase family. HisZ subfamily.</text>
</comment>
<dbReference type="InterPro" id="IPR045864">
    <property type="entry name" value="aa-tRNA-synth_II/BPL/LPL"/>
</dbReference>
<organism evidence="11 12">
    <name type="scientific">Acidocella aquatica</name>
    <dbReference type="NCBI Taxonomy" id="1922313"/>
    <lineage>
        <taxon>Bacteria</taxon>
        <taxon>Pseudomonadati</taxon>
        <taxon>Pseudomonadota</taxon>
        <taxon>Alphaproteobacteria</taxon>
        <taxon>Acetobacterales</taxon>
        <taxon>Acidocellaceae</taxon>
        <taxon>Acidocella</taxon>
    </lineage>
</organism>
<dbReference type="InterPro" id="IPR041715">
    <property type="entry name" value="HisRS-like_core"/>
</dbReference>
<dbReference type="SUPFAM" id="SSF55681">
    <property type="entry name" value="Class II aaRS and biotin synthetases"/>
    <property type="match status" value="1"/>
</dbReference>
<dbReference type="EMBL" id="BSOS01000094">
    <property type="protein sequence ID" value="GLR68817.1"/>
    <property type="molecule type" value="Genomic_DNA"/>
</dbReference>
<evidence type="ECO:0000256" key="2">
    <source>
        <dbReference type="ARBA" id="ARBA00004667"/>
    </source>
</evidence>
<dbReference type="PIRSF" id="PIRSF001549">
    <property type="entry name" value="His-tRNA_synth"/>
    <property type="match status" value="1"/>
</dbReference>
<dbReference type="HAMAP" id="MF_00125">
    <property type="entry name" value="HisZ"/>
    <property type="match status" value="1"/>
</dbReference>
<evidence type="ECO:0000313" key="11">
    <source>
        <dbReference type="EMBL" id="GLR68817.1"/>
    </source>
</evidence>